<keyword evidence="2" id="KW-1185">Reference proteome</keyword>
<reference evidence="1" key="1">
    <citation type="submission" date="2016-07" db="EMBL/GenBank/DDBJ databases">
        <title>Comparative genomics of the Campylobacter concisus group.</title>
        <authorList>
            <person name="Miller W.G."/>
            <person name="Yee E."/>
            <person name="Chapman M.H."/>
            <person name="Huynh S."/>
            <person name="Bono J.L."/>
            <person name="On S.L.W."/>
            <person name="StLeger J."/>
            <person name="Foster G."/>
            <person name="Parker C.T."/>
        </authorList>
    </citation>
    <scope>NUCLEOTIDE SEQUENCE</scope>
    <source>
        <strain evidence="1">525.92</strain>
    </source>
</reference>
<name>A7H0U2_CAMC5</name>
<dbReference type="Proteomes" id="UP000006380">
    <property type="component" value="Chromosome"/>
</dbReference>
<accession>A7H0U2</accession>
<gene>
    <name evidence="1" type="ORF">CCV52592_0031</name>
</gene>
<proteinExistence type="predicted"/>
<sequence length="100" mass="11444">MNFWDGLKNFGNNTLGWLGGSDRSGTPNWLMAAGIAGSLYGGYQQEKMAKKQFDLQKDAYDFNKMLSQREIDRQNQANQNLANAWTNSSFYKRKDDEDGY</sequence>
<dbReference type="STRING" id="360105.CCV52592_0031"/>
<dbReference type="OrthoDB" id="5356033at2"/>
<dbReference type="KEGG" id="ccv:CCV52592_0031"/>
<evidence type="ECO:0000313" key="2">
    <source>
        <dbReference type="Proteomes" id="UP000006380"/>
    </source>
</evidence>
<evidence type="ECO:0000313" key="1">
    <source>
        <dbReference type="EMBL" id="EAU00322.1"/>
    </source>
</evidence>
<dbReference type="EMBL" id="CP000767">
    <property type="protein sequence ID" value="EAU00322.1"/>
    <property type="molecule type" value="Genomic_DNA"/>
</dbReference>
<organism evidence="1 2">
    <name type="scientific">Campylobacter curvus (strain 525.92)</name>
    <dbReference type="NCBI Taxonomy" id="360105"/>
    <lineage>
        <taxon>Bacteria</taxon>
        <taxon>Pseudomonadati</taxon>
        <taxon>Campylobacterota</taxon>
        <taxon>Epsilonproteobacteria</taxon>
        <taxon>Campylobacterales</taxon>
        <taxon>Campylobacteraceae</taxon>
        <taxon>Campylobacter</taxon>
    </lineage>
</organism>
<dbReference type="HOGENOM" id="CLU_2300609_0_0_7"/>
<dbReference type="AlphaFoldDB" id="A7H0U2"/>
<protein>
    <submittedName>
        <fullName evidence="1">Uncharacterized protein</fullName>
    </submittedName>
</protein>
<dbReference type="RefSeq" id="WP_011992805.1">
    <property type="nucleotide sequence ID" value="NC_009715.2"/>
</dbReference>